<dbReference type="InterPro" id="IPR036390">
    <property type="entry name" value="WH_DNA-bd_sf"/>
</dbReference>
<sequence>MLESYVKNRVDVKKPRKEGRTYVIDKLQGLDKENFEALAPFIDAVKIYGVLPLLLSEPVLQKKIKFYQDLGVKVSTGSTISEYMVSENAFDKFVGDAARVGFDIIEIGENGIDLTFEQKKKLTDTILARNLDFQWKVGKKDPRHQLSIDATIAKVEDAVKLGSDKVVLEANEGVSVGIYDEKGAVRWNSVGALTAKYPPTTFIFEAPLEHQQSALLAEFGQRVNLAEIHIDAVSSIESQRRGFPSKASFGVSYLRKDPEGGPAAKFVYFIIKSKHPIDQVELMEMSRLPRRTVQSAVEDLKSQGLIIERSSLDDARKKMYAPVQSVWL</sequence>
<evidence type="ECO:0000313" key="3">
    <source>
        <dbReference type="Proteomes" id="UP000027093"/>
    </source>
</evidence>
<dbReference type="AlphaFoldDB" id="A0A060HJD6"/>
<gene>
    <name evidence="2" type="primary">comA</name>
    <name evidence="2" type="ORF">NVIE_024140</name>
</gene>
<name>A0A060HJD6_9ARCH</name>
<evidence type="ECO:0000256" key="1">
    <source>
        <dbReference type="ARBA" id="ARBA00010424"/>
    </source>
</evidence>
<proteinExistence type="inferred from homology"/>
<dbReference type="GO" id="GO:0043817">
    <property type="term" value="F:phosphosulfolactate synthase activity"/>
    <property type="evidence" value="ECO:0007669"/>
    <property type="project" value="UniProtKB-EC"/>
</dbReference>
<dbReference type="PANTHER" id="PTHR48413:SF1">
    <property type="entry name" value="PROTEIN HEAT-STRESS-ASSOCIATED 32"/>
    <property type="match status" value="1"/>
</dbReference>
<dbReference type="InterPro" id="IPR036388">
    <property type="entry name" value="WH-like_DNA-bd_sf"/>
</dbReference>
<dbReference type="Pfam" id="PF02679">
    <property type="entry name" value="ComA"/>
    <property type="match status" value="1"/>
</dbReference>
<dbReference type="HOGENOM" id="CLU_062679_2_0_2"/>
<keyword evidence="2" id="KW-0456">Lyase</keyword>
<dbReference type="SUPFAM" id="SSF46785">
    <property type="entry name" value="Winged helix' DNA-binding domain"/>
    <property type="match status" value="1"/>
</dbReference>
<dbReference type="SUPFAM" id="SSF102110">
    <property type="entry name" value="(2r)-phospho-3-sulfolactate synthase ComA"/>
    <property type="match status" value="1"/>
</dbReference>
<dbReference type="Proteomes" id="UP000027093">
    <property type="component" value="Chromosome"/>
</dbReference>
<dbReference type="EMBL" id="CP007536">
    <property type="protein sequence ID" value="AIC16679.1"/>
    <property type="molecule type" value="Genomic_DNA"/>
</dbReference>
<reference evidence="2 3" key="1">
    <citation type="journal article" date="2014" name="Int. J. Syst. Evol. Microbiol.">
        <title>Nitrososphaera viennensis gen. nov., sp. nov., an aerobic and mesophilic, ammonia-oxidizing archaeon from soil and a member of the archaeal phylum Thaumarchaeota.</title>
        <authorList>
            <person name="Stieglmeier M."/>
            <person name="Klingl A."/>
            <person name="Alves R.J."/>
            <person name="Rittmann S.K."/>
            <person name="Melcher M."/>
            <person name="Leisch N."/>
            <person name="Schleper C."/>
        </authorList>
    </citation>
    <scope>NUCLEOTIDE SEQUENCE [LARGE SCALE GENOMIC DNA]</scope>
    <source>
        <strain evidence="2">EN76</strain>
    </source>
</reference>
<dbReference type="Gene3D" id="3.20.20.70">
    <property type="entry name" value="Aldolase class I"/>
    <property type="match status" value="1"/>
</dbReference>
<accession>A0A060HJD6</accession>
<dbReference type="InterPro" id="IPR036112">
    <property type="entry name" value="ComA_synth_sf"/>
</dbReference>
<dbReference type="GeneID" id="74947655"/>
<comment type="similarity">
    <text evidence="1">Belongs to the phosphosulfolactate synthase family.</text>
</comment>
<dbReference type="Gene3D" id="1.10.10.10">
    <property type="entry name" value="Winged helix-like DNA-binding domain superfamily/Winged helix DNA-binding domain"/>
    <property type="match status" value="1"/>
</dbReference>
<dbReference type="PANTHER" id="PTHR48413">
    <property type="match status" value="1"/>
</dbReference>
<dbReference type="STRING" id="926571.NVIE_024140"/>
<dbReference type="OrthoDB" id="6405at2157"/>
<organism evidence="2 3">
    <name type="scientific">Nitrososphaera viennensis EN76</name>
    <dbReference type="NCBI Taxonomy" id="926571"/>
    <lineage>
        <taxon>Archaea</taxon>
        <taxon>Nitrososphaerota</taxon>
        <taxon>Nitrososphaeria</taxon>
        <taxon>Nitrososphaerales</taxon>
        <taxon>Nitrososphaeraceae</taxon>
        <taxon>Nitrososphaera</taxon>
    </lineage>
</organism>
<dbReference type="KEGG" id="nvn:NVIE_024140"/>
<dbReference type="EC" id="4.4.1.19" evidence="2"/>
<evidence type="ECO:0000313" key="2">
    <source>
        <dbReference type="EMBL" id="AIC16679.1"/>
    </source>
</evidence>
<dbReference type="InterPro" id="IPR003830">
    <property type="entry name" value="ComA_synth"/>
</dbReference>
<dbReference type="RefSeq" id="WP_075055391.1">
    <property type="nucleotide sequence ID" value="NZ_CP007536.1"/>
</dbReference>
<keyword evidence="3" id="KW-1185">Reference proteome</keyword>
<dbReference type="InterPro" id="IPR013785">
    <property type="entry name" value="Aldolase_TIM"/>
</dbReference>
<protein>
    <submittedName>
        <fullName evidence="2">Phosphosulfolactate synthase</fullName>
        <ecNumber evidence="2">4.4.1.19</ecNumber>
    </submittedName>
</protein>